<protein>
    <submittedName>
        <fullName evidence="3">Zinc finger C-x8-C-x5-C-x3-H type family protein</fullName>
    </submittedName>
</protein>
<gene>
    <name evidence="3" type="ORF">ZEAMMB73_Zm00001d046630</name>
</gene>
<dbReference type="AlphaFoldDB" id="A0A1D6P463"/>
<dbReference type="ExpressionAtlas" id="A0A1D6P463">
    <property type="expression patterns" value="baseline and differential"/>
</dbReference>
<dbReference type="PANTHER" id="PTHR46156">
    <property type="entry name" value="CCCH ZINGC FINGER"/>
    <property type="match status" value="1"/>
</dbReference>
<evidence type="ECO:0000259" key="2">
    <source>
        <dbReference type="PROSITE" id="PS50103"/>
    </source>
</evidence>
<organism evidence="3">
    <name type="scientific">Zea mays</name>
    <name type="common">Maize</name>
    <dbReference type="NCBI Taxonomy" id="4577"/>
    <lineage>
        <taxon>Eukaryota</taxon>
        <taxon>Viridiplantae</taxon>
        <taxon>Streptophyta</taxon>
        <taxon>Embryophyta</taxon>
        <taxon>Tracheophyta</taxon>
        <taxon>Spermatophyta</taxon>
        <taxon>Magnoliopsida</taxon>
        <taxon>Liliopsida</taxon>
        <taxon>Poales</taxon>
        <taxon>Poaceae</taxon>
        <taxon>PACMAD clade</taxon>
        <taxon>Panicoideae</taxon>
        <taxon>Andropogonodae</taxon>
        <taxon>Andropogoneae</taxon>
        <taxon>Tripsacinae</taxon>
        <taxon>Zea</taxon>
    </lineage>
</organism>
<dbReference type="EMBL" id="CM000785">
    <property type="protein sequence ID" value="AQL04763.1"/>
    <property type="molecule type" value="Genomic_DNA"/>
</dbReference>
<proteinExistence type="predicted"/>
<dbReference type="Gene3D" id="4.10.1000.10">
    <property type="entry name" value="Zinc finger, CCCH-type"/>
    <property type="match status" value="1"/>
</dbReference>
<evidence type="ECO:0000313" key="3">
    <source>
        <dbReference type="EMBL" id="AQL04763.1"/>
    </source>
</evidence>
<feature type="domain" description="C3H1-type" evidence="2">
    <location>
        <begin position="19"/>
        <end position="48"/>
    </location>
</feature>
<accession>A0A1D6P463</accession>
<evidence type="ECO:0000256" key="1">
    <source>
        <dbReference type="PROSITE-ProRule" id="PRU00723"/>
    </source>
</evidence>
<keyword evidence="1" id="KW-0479">Metal-binding</keyword>
<dbReference type="SMART" id="SM00356">
    <property type="entry name" value="ZnF_C3H1"/>
    <property type="match status" value="2"/>
</dbReference>
<keyword evidence="1" id="KW-0863">Zinc-finger</keyword>
<dbReference type="InterPro" id="IPR000571">
    <property type="entry name" value="Znf_CCCH"/>
</dbReference>
<reference evidence="3" key="1">
    <citation type="submission" date="2015-12" db="EMBL/GenBank/DDBJ databases">
        <title>Update maize B73 reference genome by single molecule sequencing technologies.</title>
        <authorList>
            <consortium name="Maize Genome Sequencing Project"/>
            <person name="Ware D."/>
        </authorList>
    </citation>
    <scope>NUCLEOTIDE SEQUENCE</scope>
    <source>
        <tissue evidence="3">Seedling</tissue>
    </source>
</reference>
<dbReference type="PANTHER" id="PTHR46156:SF1">
    <property type="entry name" value="ZINC FINGER CCCH DOMAIN-CONTAINING PROTEIN 3"/>
    <property type="match status" value="1"/>
</dbReference>
<keyword evidence="1" id="KW-0862">Zinc</keyword>
<dbReference type="PROSITE" id="PS50103">
    <property type="entry name" value="ZF_C3H1"/>
    <property type="match status" value="1"/>
</dbReference>
<sequence>MLASEKVRWSLHTVRTRLAKKRQYCQFFTRFGECKKSGGKCPYIHDRAKVVICTKFLKGLCSSTSCKLTHKVRFLPYSTGDHGFVFSHHEYLSCRSCQKECQIVLTFCKGYVPTQPVPIGM</sequence>
<feature type="zinc finger region" description="C3H1-type" evidence="1">
    <location>
        <begin position="19"/>
        <end position="48"/>
    </location>
</feature>
<name>A0A1D6P463_MAIZE</name>
<dbReference type="GO" id="GO:0008270">
    <property type="term" value="F:zinc ion binding"/>
    <property type="evidence" value="ECO:0007669"/>
    <property type="project" value="UniProtKB-KW"/>
</dbReference>